<dbReference type="PANTHER" id="PTHR30026">
    <property type="entry name" value="OUTER MEMBRANE PROTEIN TOLC"/>
    <property type="match status" value="1"/>
</dbReference>
<evidence type="ECO:0000313" key="11">
    <source>
        <dbReference type="Proteomes" id="UP000555103"/>
    </source>
</evidence>
<dbReference type="Pfam" id="PF02321">
    <property type="entry name" value="OEP"/>
    <property type="match status" value="1"/>
</dbReference>
<name>A0A840CU36_9BACT</name>
<evidence type="ECO:0000256" key="3">
    <source>
        <dbReference type="ARBA" id="ARBA00022448"/>
    </source>
</evidence>
<evidence type="ECO:0000256" key="4">
    <source>
        <dbReference type="ARBA" id="ARBA00022452"/>
    </source>
</evidence>
<evidence type="ECO:0000256" key="5">
    <source>
        <dbReference type="ARBA" id="ARBA00022692"/>
    </source>
</evidence>
<feature type="coiled-coil region" evidence="8">
    <location>
        <begin position="383"/>
        <end position="410"/>
    </location>
</feature>
<evidence type="ECO:0000256" key="6">
    <source>
        <dbReference type="ARBA" id="ARBA00023136"/>
    </source>
</evidence>
<dbReference type="GO" id="GO:1990281">
    <property type="term" value="C:efflux pump complex"/>
    <property type="evidence" value="ECO:0007669"/>
    <property type="project" value="TreeGrafter"/>
</dbReference>
<dbReference type="PANTHER" id="PTHR30026:SF20">
    <property type="entry name" value="OUTER MEMBRANE PROTEIN TOLC"/>
    <property type="match status" value="1"/>
</dbReference>
<keyword evidence="9" id="KW-0732">Signal</keyword>
<feature type="chain" id="PRO_5033008906" evidence="9">
    <location>
        <begin position="23"/>
        <end position="464"/>
    </location>
</feature>
<feature type="signal peptide" evidence="9">
    <location>
        <begin position="1"/>
        <end position="22"/>
    </location>
</feature>
<evidence type="ECO:0000256" key="7">
    <source>
        <dbReference type="ARBA" id="ARBA00023237"/>
    </source>
</evidence>
<evidence type="ECO:0000256" key="2">
    <source>
        <dbReference type="ARBA" id="ARBA00007613"/>
    </source>
</evidence>
<dbReference type="SUPFAM" id="SSF56954">
    <property type="entry name" value="Outer membrane efflux proteins (OEP)"/>
    <property type="match status" value="1"/>
</dbReference>
<reference evidence="10 11" key="1">
    <citation type="submission" date="2020-08" db="EMBL/GenBank/DDBJ databases">
        <title>Genomic Encyclopedia of Type Strains, Phase IV (KMG-IV): sequencing the most valuable type-strain genomes for metagenomic binning, comparative biology and taxonomic classification.</title>
        <authorList>
            <person name="Goeker M."/>
        </authorList>
    </citation>
    <scope>NUCLEOTIDE SEQUENCE [LARGE SCALE GENOMIC DNA]</scope>
    <source>
        <strain evidence="10 11">DSM 104969</strain>
    </source>
</reference>
<keyword evidence="3" id="KW-0813">Transport</keyword>
<keyword evidence="8" id="KW-0175">Coiled coil</keyword>
<dbReference type="GO" id="GO:0015288">
    <property type="term" value="F:porin activity"/>
    <property type="evidence" value="ECO:0007669"/>
    <property type="project" value="TreeGrafter"/>
</dbReference>
<dbReference type="AlphaFoldDB" id="A0A840CU36"/>
<gene>
    <name evidence="10" type="ORF">GGR21_003119</name>
</gene>
<comment type="similarity">
    <text evidence="2">Belongs to the outer membrane factor (OMF) (TC 1.B.17) family.</text>
</comment>
<dbReference type="GO" id="GO:0015562">
    <property type="term" value="F:efflux transmembrane transporter activity"/>
    <property type="evidence" value="ECO:0007669"/>
    <property type="project" value="InterPro"/>
</dbReference>
<comment type="subcellular location">
    <subcellularLocation>
        <location evidence="1">Cell outer membrane</location>
    </subcellularLocation>
</comment>
<evidence type="ECO:0000256" key="8">
    <source>
        <dbReference type="SAM" id="Coils"/>
    </source>
</evidence>
<dbReference type="Gene3D" id="1.20.1600.10">
    <property type="entry name" value="Outer membrane efflux proteins (OEP)"/>
    <property type="match status" value="1"/>
</dbReference>
<evidence type="ECO:0000313" key="10">
    <source>
        <dbReference type="EMBL" id="MBB4037204.1"/>
    </source>
</evidence>
<sequence length="464" mass="51592">MIKRYSGILLFFILLCSTPAVAQQLLTLEECRRLAIENNKSLKIATEQERIAYYNKKDALSKFFPEIQFVGAYLHNQKNLHLISSSTIAAIPSELTIPLPSGNVSLPLGDVKDGLYDLGTLDIRNVWVGGFNLTQPIFMGGKIVAYNDLRSYAQELAKTMKETQMTDVIIEVDNAYWQVVSVASKKKLAESYVHLMQKMDSDISAMEEEGVATKADRLSVSVKLNEAEMTLTKAENGLSLAKMLLSQICGLEISDAITLKDENVEDIPLSYEAAVVPNIDEALTNRTEVRSLELATKIYQKQEKIALADFMPNVALTANYLWTNPSSFDGLEKKFGGMWNVGVMVKVPLNFFSSSAKLNAAKAETRIKQYELADAKEKITLQINQSNYKLNEAYKKLNSAKRNSEKADENLRYANAGFEEGVIAASDAMAAHTAWMSAHSELIEAQIDVVLCQIYLNKALGRKL</sequence>
<dbReference type="GO" id="GO:0009279">
    <property type="term" value="C:cell outer membrane"/>
    <property type="evidence" value="ECO:0007669"/>
    <property type="project" value="UniProtKB-SubCell"/>
</dbReference>
<comment type="caution">
    <text evidence="10">The sequence shown here is derived from an EMBL/GenBank/DDBJ whole genome shotgun (WGS) entry which is preliminary data.</text>
</comment>
<dbReference type="RefSeq" id="WP_183308063.1">
    <property type="nucleotide sequence ID" value="NZ_JACIEP010000011.1"/>
</dbReference>
<dbReference type="EMBL" id="JACIEP010000011">
    <property type="protein sequence ID" value="MBB4037204.1"/>
    <property type="molecule type" value="Genomic_DNA"/>
</dbReference>
<proteinExistence type="inferred from homology"/>
<keyword evidence="4" id="KW-1134">Transmembrane beta strand</keyword>
<dbReference type="Proteomes" id="UP000555103">
    <property type="component" value="Unassembled WGS sequence"/>
</dbReference>
<keyword evidence="5" id="KW-0812">Transmembrane</keyword>
<evidence type="ECO:0000256" key="9">
    <source>
        <dbReference type="SAM" id="SignalP"/>
    </source>
</evidence>
<keyword evidence="6" id="KW-0472">Membrane</keyword>
<evidence type="ECO:0000256" key="1">
    <source>
        <dbReference type="ARBA" id="ARBA00004442"/>
    </source>
</evidence>
<organism evidence="10 11">
    <name type="scientific">Dysgonomonas hofstadii</name>
    <dbReference type="NCBI Taxonomy" id="637886"/>
    <lineage>
        <taxon>Bacteria</taxon>
        <taxon>Pseudomonadati</taxon>
        <taxon>Bacteroidota</taxon>
        <taxon>Bacteroidia</taxon>
        <taxon>Bacteroidales</taxon>
        <taxon>Dysgonomonadaceae</taxon>
        <taxon>Dysgonomonas</taxon>
    </lineage>
</organism>
<protein>
    <submittedName>
        <fullName evidence="10">Outer membrane protein TolC</fullName>
    </submittedName>
</protein>
<keyword evidence="11" id="KW-1185">Reference proteome</keyword>
<accession>A0A840CU36</accession>
<dbReference type="InterPro" id="IPR003423">
    <property type="entry name" value="OMP_efflux"/>
</dbReference>
<keyword evidence="7" id="KW-0998">Cell outer membrane</keyword>
<dbReference type="InterPro" id="IPR051906">
    <property type="entry name" value="TolC-like"/>
</dbReference>